<accession>A0A255EA79</accession>
<evidence type="ECO:0000256" key="1">
    <source>
        <dbReference type="ARBA" id="ARBA00022737"/>
    </source>
</evidence>
<evidence type="ECO:0000313" key="6">
    <source>
        <dbReference type="Proteomes" id="UP000216533"/>
    </source>
</evidence>
<dbReference type="RefSeq" id="WP_094450169.1">
    <property type="nucleotide sequence ID" value="NZ_NMVI01000012.1"/>
</dbReference>
<dbReference type="EMBL" id="NMVJ01000001">
    <property type="protein sequence ID" value="OYN92798.1"/>
    <property type="molecule type" value="Genomic_DNA"/>
</dbReference>
<feature type="domain" description="SIS" evidence="2">
    <location>
        <begin position="22"/>
        <end position="162"/>
    </location>
</feature>
<dbReference type="InterPro" id="IPR001347">
    <property type="entry name" value="SIS_dom"/>
</dbReference>
<dbReference type="SUPFAM" id="SSF53697">
    <property type="entry name" value="SIS domain"/>
    <property type="match status" value="1"/>
</dbReference>
<dbReference type="GO" id="GO:0016853">
    <property type="term" value="F:isomerase activity"/>
    <property type="evidence" value="ECO:0007669"/>
    <property type="project" value="UniProtKB-KW"/>
</dbReference>
<evidence type="ECO:0000313" key="5">
    <source>
        <dbReference type="Proteomes" id="UP000216300"/>
    </source>
</evidence>
<dbReference type="CDD" id="cd05009">
    <property type="entry name" value="SIS_GlmS_GlmD_2"/>
    <property type="match status" value="1"/>
</dbReference>
<dbReference type="InterPro" id="IPR035490">
    <property type="entry name" value="GlmS/FrlB_SIS"/>
</dbReference>
<dbReference type="AlphaFoldDB" id="A0A255EMM5"/>
<evidence type="ECO:0000259" key="2">
    <source>
        <dbReference type="PROSITE" id="PS51464"/>
    </source>
</evidence>
<dbReference type="CDD" id="cd05008">
    <property type="entry name" value="SIS_GlmS_GlmD_1"/>
    <property type="match status" value="1"/>
</dbReference>
<keyword evidence="1" id="KW-0677">Repeat</keyword>
<dbReference type="Proteomes" id="UP000216300">
    <property type="component" value="Unassembled WGS sequence"/>
</dbReference>
<dbReference type="EMBL" id="NMVI01000012">
    <property type="protein sequence ID" value="OYN88478.1"/>
    <property type="molecule type" value="Genomic_DNA"/>
</dbReference>
<organism evidence="4 5">
    <name type="scientific">Parenemella sanctibonifatiensis</name>
    <dbReference type="NCBI Taxonomy" id="2016505"/>
    <lineage>
        <taxon>Bacteria</taxon>
        <taxon>Bacillati</taxon>
        <taxon>Actinomycetota</taxon>
        <taxon>Actinomycetes</taxon>
        <taxon>Propionibacteriales</taxon>
        <taxon>Propionibacteriaceae</taxon>
        <taxon>Parenemella</taxon>
    </lineage>
</organism>
<dbReference type="InterPro" id="IPR035466">
    <property type="entry name" value="GlmS/AgaS_SIS"/>
</dbReference>
<dbReference type="InterPro" id="IPR046348">
    <property type="entry name" value="SIS_dom_sf"/>
</dbReference>
<dbReference type="Proteomes" id="UP000216533">
    <property type="component" value="Unassembled WGS sequence"/>
</dbReference>
<evidence type="ECO:0000313" key="4">
    <source>
        <dbReference type="EMBL" id="OYN92798.1"/>
    </source>
</evidence>
<proteinExistence type="predicted"/>
<gene>
    <name evidence="4" type="ORF">CGZ91_02865</name>
    <name evidence="3" type="ORF">CGZ92_04150</name>
</gene>
<dbReference type="Gene3D" id="3.40.50.10490">
    <property type="entry name" value="Glucose-6-phosphate isomerase like protein, domain 1"/>
    <property type="match status" value="3"/>
</dbReference>
<dbReference type="Pfam" id="PF01380">
    <property type="entry name" value="SIS"/>
    <property type="match status" value="1"/>
</dbReference>
<dbReference type="PROSITE" id="PS51464">
    <property type="entry name" value="SIS"/>
    <property type="match status" value="1"/>
</dbReference>
<sequence length="298" mass="31924">MSFLVEDEIISQPQCWTRAAELAPQLGDALPADGERVAYIGCGTSWFMAQAISVLRESLGKGEGDAFTASEFPYNRSYDRVVAITRSGTTSEVIEVLTKLQGKTRTTVILGTQDTPAHGVADHVVDLSFADEQSVVQTRFATTGLAVQRAGIGQDLAPVIAEAEAALQQPLTDAMAAAEQVSFLGVNWSVGLANEAALKFREASSAWAESYPAMDYRHGPISIAEPGRLVWMFGTPPSGLQADVEATGATFISSDRDPLAELVVAQRLAVARAMRLGLNPDQPRNLTRSIILDDDQQS</sequence>
<comment type="caution">
    <text evidence="4">The sequence shown here is derived from an EMBL/GenBank/DDBJ whole genome shotgun (WGS) entry which is preliminary data.</text>
</comment>
<accession>A0A255EMM5</accession>
<protein>
    <submittedName>
        <fullName evidence="4">Sugar isomerase</fullName>
    </submittedName>
</protein>
<keyword evidence="5" id="KW-1185">Reference proteome</keyword>
<name>A0A255EMM5_9ACTN</name>
<dbReference type="GO" id="GO:1901135">
    <property type="term" value="P:carbohydrate derivative metabolic process"/>
    <property type="evidence" value="ECO:0007669"/>
    <property type="project" value="InterPro"/>
</dbReference>
<dbReference type="GO" id="GO:0097367">
    <property type="term" value="F:carbohydrate derivative binding"/>
    <property type="evidence" value="ECO:0007669"/>
    <property type="project" value="InterPro"/>
</dbReference>
<dbReference type="OrthoDB" id="367283at2"/>
<reference evidence="5 6" key="1">
    <citation type="submission" date="2017-07" db="EMBL/GenBank/DDBJ databases">
        <title>Draft whole genome sequences of clinical Proprionibacteriaceae strains.</title>
        <authorList>
            <person name="Bernier A.-M."/>
            <person name="Bernard K."/>
            <person name="Domingo M.-C."/>
        </authorList>
    </citation>
    <scope>NUCLEOTIDE SEQUENCE [LARGE SCALE GENOMIC DNA]</scope>
    <source>
        <strain evidence="4 5">NML 150081</strain>
        <strain evidence="3 6">NML 160184</strain>
    </source>
</reference>
<evidence type="ECO:0000313" key="3">
    <source>
        <dbReference type="EMBL" id="OYN88478.1"/>
    </source>
</evidence>
<keyword evidence="4" id="KW-0413">Isomerase</keyword>
<dbReference type="PANTHER" id="PTHR10937">
    <property type="entry name" value="GLUCOSAMINE--FRUCTOSE-6-PHOSPHATE AMINOTRANSFERASE, ISOMERIZING"/>
    <property type="match status" value="1"/>
</dbReference>